<feature type="domain" description="N-acetyltransferase" evidence="4">
    <location>
        <begin position="13"/>
        <end position="170"/>
    </location>
</feature>
<evidence type="ECO:0000259" key="4">
    <source>
        <dbReference type="PROSITE" id="PS51186"/>
    </source>
</evidence>
<dbReference type="Pfam" id="PF00583">
    <property type="entry name" value="Acetyltransf_1"/>
    <property type="match status" value="1"/>
</dbReference>
<dbReference type="PANTHER" id="PTHR43877:SF2">
    <property type="entry name" value="AMINOALKYLPHOSPHONATE N-ACETYLTRANSFERASE-RELATED"/>
    <property type="match status" value="1"/>
</dbReference>
<dbReference type="InterPro" id="IPR050832">
    <property type="entry name" value="Bact_Acetyltransf"/>
</dbReference>
<sequence>MEIELSWPVATDERLRAEVHEVLHAVVAAGGAIGWTSPPGRAQTDAWLDGVLASPSDGALVVARVDGVLRGTASWKRSDSEVFAHMAEVRRVTSHPAARGLGLGARLLGAVVEHARAAGLEMLTLGVRGNNHGAIQLYESLGFREWGRLPNVIAVGDVRFDDVRMYLPLGHRPGVVLHGSAPGGPGSSPARASAGRRQAGRVATPARTAGRTGPLQQQLRGSGTRA</sequence>
<evidence type="ECO:0000313" key="6">
    <source>
        <dbReference type="Proteomes" id="UP000316628"/>
    </source>
</evidence>
<dbReference type="GO" id="GO:0016747">
    <property type="term" value="F:acyltransferase activity, transferring groups other than amino-acyl groups"/>
    <property type="evidence" value="ECO:0007669"/>
    <property type="project" value="InterPro"/>
</dbReference>
<dbReference type="SUPFAM" id="SSF55729">
    <property type="entry name" value="Acyl-CoA N-acyltransferases (Nat)"/>
    <property type="match status" value="1"/>
</dbReference>
<feature type="compositionally biased region" description="Polar residues" evidence="3">
    <location>
        <begin position="214"/>
        <end position="226"/>
    </location>
</feature>
<dbReference type="OrthoDB" id="9803907at2"/>
<dbReference type="InterPro" id="IPR016181">
    <property type="entry name" value="Acyl_CoA_acyltransferase"/>
</dbReference>
<accession>A0A543JCR9</accession>
<protein>
    <submittedName>
        <fullName evidence="5">L-amino acid N-acyltransferase YncA</fullName>
    </submittedName>
</protein>
<organism evidence="5 6">
    <name type="scientific">Saccharothrix saharensis</name>
    <dbReference type="NCBI Taxonomy" id="571190"/>
    <lineage>
        <taxon>Bacteria</taxon>
        <taxon>Bacillati</taxon>
        <taxon>Actinomycetota</taxon>
        <taxon>Actinomycetes</taxon>
        <taxon>Pseudonocardiales</taxon>
        <taxon>Pseudonocardiaceae</taxon>
        <taxon>Saccharothrix</taxon>
    </lineage>
</organism>
<dbReference type="PROSITE" id="PS51186">
    <property type="entry name" value="GNAT"/>
    <property type="match status" value="1"/>
</dbReference>
<comment type="caution">
    <text evidence="5">The sequence shown here is derived from an EMBL/GenBank/DDBJ whole genome shotgun (WGS) entry which is preliminary data.</text>
</comment>
<dbReference type="InterPro" id="IPR000182">
    <property type="entry name" value="GNAT_dom"/>
</dbReference>
<dbReference type="AlphaFoldDB" id="A0A543JCR9"/>
<gene>
    <name evidence="5" type="ORF">FHX81_2910</name>
</gene>
<dbReference type="RefSeq" id="WP_141978646.1">
    <property type="nucleotide sequence ID" value="NZ_VFPP01000001.1"/>
</dbReference>
<dbReference type="PANTHER" id="PTHR43877">
    <property type="entry name" value="AMINOALKYLPHOSPHONATE N-ACETYLTRANSFERASE-RELATED-RELATED"/>
    <property type="match status" value="1"/>
</dbReference>
<keyword evidence="1 5" id="KW-0808">Transferase</keyword>
<feature type="region of interest" description="Disordered" evidence="3">
    <location>
        <begin position="178"/>
        <end position="226"/>
    </location>
</feature>
<dbReference type="EMBL" id="VFPP01000001">
    <property type="protein sequence ID" value="TQM80574.1"/>
    <property type="molecule type" value="Genomic_DNA"/>
</dbReference>
<dbReference type="Proteomes" id="UP000316628">
    <property type="component" value="Unassembled WGS sequence"/>
</dbReference>
<evidence type="ECO:0000256" key="2">
    <source>
        <dbReference type="ARBA" id="ARBA00023315"/>
    </source>
</evidence>
<name>A0A543JCR9_9PSEU</name>
<evidence type="ECO:0000313" key="5">
    <source>
        <dbReference type="EMBL" id="TQM80574.1"/>
    </source>
</evidence>
<proteinExistence type="predicted"/>
<keyword evidence="2 5" id="KW-0012">Acyltransferase</keyword>
<dbReference type="Gene3D" id="3.40.630.30">
    <property type="match status" value="1"/>
</dbReference>
<evidence type="ECO:0000256" key="1">
    <source>
        <dbReference type="ARBA" id="ARBA00022679"/>
    </source>
</evidence>
<reference evidence="5 6" key="1">
    <citation type="submission" date="2019-06" db="EMBL/GenBank/DDBJ databases">
        <title>Sequencing the genomes of 1000 actinobacteria strains.</title>
        <authorList>
            <person name="Klenk H.-P."/>
        </authorList>
    </citation>
    <scope>NUCLEOTIDE SEQUENCE [LARGE SCALE GENOMIC DNA]</scope>
    <source>
        <strain evidence="5 6">DSM 45456</strain>
    </source>
</reference>
<keyword evidence="6" id="KW-1185">Reference proteome</keyword>
<evidence type="ECO:0000256" key="3">
    <source>
        <dbReference type="SAM" id="MobiDB-lite"/>
    </source>
</evidence>
<feature type="compositionally biased region" description="Low complexity" evidence="3">
    <location>
        <begin position="187"/>
        <end position="203"/>
    </location>
</feature>